<dbReference type="InterPro" id="IPR036875">
    <property type="entry name" value="Znf_CCHC_sf"/>
</dbReference>
<protein>
    <recommendedName>
        <fullName evidence="2">CCHC-type domain-containing protein</fullName>
    </recommendedName>
</protein>
<dbReference type="SUPFAM" id="SSF57756">
    <property type="entry name" value="Retrovirus zinc finger-like domains"/>
    <property type="match status" value="1"/>
</dbReference>
<reference evidence="3 4" key="3">
    <citation type="submission" date="2019-11" db="EMBL/GenBank/DDBJ databases">
        <title>A de novo genome assembly of a pear dwarfing rootstock.</title>
        <authorList>
            <person name="Wang F."/>
            <person name="Wang J."/>
            <person name="Li S."/>
            <person name="Zhang Y."/>
            <person name="Fang M."/>
            <person name="Ma L."/>
            <person name="Zhao Y."/>
            <person name="Jiang S."/>
        </authorList>
    </citation>
    <scope>NUCLEOTIDE SEQUENCE [LARGE SCALE GENOMIC DNA]</scope>
    <source>
        <strain evidence="3">S2</strain>
        <tissue evidence="3">Leaf</tissue>
    </source>
</reference>
<reference evidence="4" key="2">
    <citation type="submission" date="2019-10" db="EMBL/GenBank/DDBJ databases">
        <title>A de novo genome assembly of a pear dwarfing rootstock.</title>
        <authorList>
            <person name="Wang F."/>
            <person name="Wang J."/>
            <person name="Li S."/>
            <person name="Zhang Y."/>
            <person name="Fang M."/>
            <person name="Ma L."/>
            <person name="Zhao Y."/>
            <person name="Jiang S."/>
        </authorList>
    </citation>
    <scope>NUCLEOTIDE SEQUENCE [LARGE SCALE GENOMIC DNA]</scope>
</reference>
<sequence>MRIMVDTTKPLATGCWVTRYERLPNFCYKCGRIGHVSNECFVPDGRGDAASYRDWTRTRMIKDLPDAPRMITTIQGVRRQPWANKWKWENGVITGIEWNDYFSQHQELRGRVNSTMKGNRSLGGEIALVD</sequence>
<dbReference type="OrthoDB" id="1751967at2759"/>
<dbReference type="GO" id="GO:0008270">
    <property type="term" value="F:zinc ion binding"/>
    <property type="evidence" value="ECO:0007669"/>
    <property type="project" value="UniProtKB-KW"/>
</dbReference>
<dbReference type="InterPro" id="IPR001878">
    <property type="entry name" value="Znf_CCHC"/>
</dbReference>
<dbReference type="PROSITE" id="PS50158">
    <property type="entry name" value="ZF_CCHC"/>
    <property type="match status" value="1"/>
</dbReference>
<gene>
    <name evidence="3" type="ORF">D8674_006019</name>
</gene>
<dbReference type="InterPro" id="IPR025836">
    <property type="entry name" value="Zn_knuckle_CX2CX4HX4C"/>
</dbReference>
<reference evidence="3 4" key="1">
    <citation type="submission" date="2019-09" db="EMBL/GenBank/DDBJ databases">
        <authorList>
            <person name="Ou C."/>
        </authorList>
    </citation>
    <scope>NUCLEOTIDE SEQUENCE [LARGE SCALE GENOMIC DNA]</scope>
    <source>
        <strain evidence="3">S2</strain>
        <tissue evidence="3">Leaf</tissue>
    </source>
</reference>
<dbReference type="AlphaFoldDB" id="A0A5N5FYS1"/>
<keyword evidence="1" id="KW-0479">Metal-binding</keyword>
<organism evidence="3 4">
    <name type="scientific">Pyrus ussuriensis x Pyrus communis</name>
    <dbReference type="NCBI Taxonomy" id="2448454"/>
    <lineage>
        <taxon>Eukaryota</taxon>
        <taxon>Viridiplantae</taxon>
        <taxon>Streptophyta</taxon>
        <taxon>Embryophyta</taxon>
        <taxon>Tracheophyta</taxon>
        <taxon>Spermatophyta</taxon>
        <taxon>Magnoliopsida</taxon>
        <taxon>eudicotyledons</taxon>
        <taxon>Gunneridae</taxon>
        <taxon>Pentapetalae</taxon>
        <taxon>rosids</taxon>
        <taxon>fabids</taxon>
        <taxon>Rosales</taxon>
        <taxon>Rosaceae</taxon>
        <taxon>Amygdaloideae</taxon>
        <taxon>Maleae</taxon>
        <taxon>Pyrus</taxon>
    </lineage>
</organism>
<evidence type="ECO:0000313" key="3">
    <source>
        <dbReference type="EMBL" id="KAB2606302.1"/>
    </source>
</evidence>
<keyword evidence="4" id="KW-1185">Reference proteome</keyword>
<evidence type="ECO:0000313" key="4">
    <source>
        <dbReference type="Proteomes" id="UP000327157"/>
    </source>
</evidence>
<dbReference type="Proteomes" id="UP000327157">
    <property type="component" value="Chromosome 11"/>
</dbReference>
<name>A0A5N5FYS1_9ROSA</name>
<evidence type="ECO:0000259" key="2">
    <source>
        <dbReference type="PROSITE" id="PS50158"/>
    </source>
</evidence>
<dbReference type="GO" id="GO:0003676">
    <property type="term" value="F:nucleic acid binding"/>
    <property type="evidence" value="ECO:0007669"/>
    <property type="project" value="InterPro"/>
</dbReference>
<keyword evidence="1" id="KW-0862">Zinc</keyword>
<evidence type="ECO:0000256" key="1">
    <source>
        <dbReference type="PROSITE-ProRule" id="PRU00047"/>
    </source>
</evidence>
<feature type="domain" description="CCHC-type" evidence="2">
    <location>
        <begin position="27"/>
        <end position="40"/>
    </location>
</feature>
<proteinExistence type="predicted"/>
<dbReference type="Pfam" id="PF14392">
    <property type="entry name" value="zf-CCHC_4"/>
    <property type="match status" value="1"/>
</dbReference>
<comment type="caution">
    <text evidence="3">The sequence shown here is derived from an EMBL/GenBank/DDBJ whole genome shotgun (WGS) entry which is preliminary data.</text>
</comment>
<dbReference type="EMBL" id="SMOL01000559">
    <property type="protein sequence ID" value="KAB2606302.1"/>
    <property type="molecule type" value="Genomic_DNA"/>
</dbReference>
<keyword evidence="1" id="KW-0863">Zinc-finger</keyword>
<accession>A0A5N5FYS1</accession>